<dbReference type="InterPro" id="IPR053142">
    <property type="entry name" value="PchR_regulatory_protein"/>
</dbReference>
<evidence type="ECO:0000259" key="3">
    <source>
        <dbReference type="PROSITE" id="PS01124"/>
    </source>
</evidence>
<dbReference type="Proteomes" id="UP000682843">
    <property type="component" value="Chromosome"/>
</dbReference>
<dbReference type="PROSITE" id="PS01124">
    <property type="entry name" value="HTH_ARAC_FAMILY_2"/>
    <property type="match status" value="1"/>
</dbReference>
<reference evidence="4 5" key="1">
    <citation type="submission" date="2019-02" db="EMBL/GenBank/DDBJ databases">
        <title>Emended description of the genus Rhodopseudomonas and description of Rhodopseudomonas albus sp. nov., a non-phototrophic, heavy-metal-tolerant bacterium isolated from garden soil.</title>
        <authorList>
            <person name="Bao Z."/>
            <person name="Cao W.W."/>
            <person name="Sato Y."/>
            <person name="Nishizawa T."/>
            <person name="Zhao J."/>
            <person name="Guo Y."/>
            <person name="Ohta H."/>
        </authorList>
    </citation>
    <scope>NUCLEOTIDE SEQUENCE [LARGE SCALE GENOMIC DNA]</scope>
    <source>
        <strain evidence="4 5">SK50-23</strain>
    </source>
</reference>
<dbReference type="SUPFAM" id="SSF46689">
    <property type="entry name" value="Homeodomain-like"/>
    <property type="match status" value="1"/>
</dbReference>
<evidence type="ECO:0000313" key="5">
    <source>
        <dbReference type="Proteomes" id="UP000682843"/>
    </source>
</evidence>
<dbReference type="InterPro" id="IPR035418">
    <property type="entry name" value="AraC-bd_2"/>
</dbReference>
<keyword evidence="5" id="KW-1185">Reference proteome</keyword>
<dbReference type="Pfam" id="PF14525">
    <property type="entry name" value="AraC_binding_2"/>
    <property type="match status" value="1"/>
</dbReference>
<evidence type="ECO:0000256" key="1">
    <source>
        <dbReference type="ARBA" id="ARBA00023015"/>
    </source>
</evidence>
<keyword evidence="1" id="KW-0805">Transcription regulation</keyword>
<dbReference type="SMART" id="SM00342">
    <property type="entry name" value="HTH_ARAC"/>
    <property type="match status" value="1"/>
</dbReference>
<gene>
    <name evidence="4" type="ORF">RPMA_08705</name>
</gene>
<dbReference type="Gene3D" id="1.10.10.60">
    <property type="entry name" value="Homeodomain-like"/>
    <property type="match status" value="1"/>
</dbReference>
<dbReference type="Pfam" id="PF12833">
    <property type="entry name" value="HTH_18"/>
    <property type="match status" value="1"/>
</dbReference>
<dbReference type="EMBL" id="CP036498">
    <property type="protein sequence ID" value="QUS38894.1"/>
    <property type="molecule type" value="Genomic_DNA"/>
</dbReference>
<protein>
    <submittedName>
        <fullName evidence="4">AraC family transcriptional regulator</fullName>
    </submittedName>
</protein>
<name>A0ABX8A5B4_9BRAD</name>
<accession>A0ABX8A5B4</accession>
<evidence type="ECO:0000256" key="2">
    <source>
        <dbReference type="ARBA" id="ARBA00023163"/>
    </source>
</evidence>
<proteinExistence type="predicted"/>
<dbReference type="InterPro" id="IPR009057">
    <property type="entry name" value="Homeodomain-like_sf"/>
</dbReference>
<sequence length="339" mass="36736">MGGTVSVSDGAAPARLAAFSRVCTTDVDEAADEIGRIFCPHGLAPTGRSDPGFHAHHNSADFGEFSINYVSYGGSVSIDPGCLDRFFLLQVPLRGHARVSTGGRTVAASAARAASLLSPTMPTRMVWQDDCAQLILLLERRVVEQRAAALAERADGVIEFDPEVDLTTPFGRALRAQLDYLVDLAEHAGPEQAFSPTLTAMLREAALSLLLTGQRHSFTDAIAQVDHRPAPLPGVIRKARHYLEAHATEPLDLERLARAAGIGIRSLQLGFQRHFGTSISQMLQDIRLAHLHARLRDAQPCERVTDIAFDLGFTHPSRMASAYRARFGESPSDTLRRGG</sequence>
<dbReference type="InterPro" id="IPR018060">
    <property type="entry name" value="HTH_AraC"/>
</dbReference>
<keyword evidence="2" id="KW-0804">Transcription</keyword>
<organism evidence="4 5">
    <name type="scientific">Tardiphaga alba</name>
    <dbReference type="NCBI Taxonomy" id="340268"/>
    <lineage>
        <taxon>Bacteria</taxon>
        <taxon>Pseudomonadati</taxon>
        <taxon>Pseudomonadota</taxon>
        <taxon>Alphaproteobacteria</taxon>
        <taxon>Hyphomicrobiales</taxon>
        <taxon>Nitrobacteraceae</taxon>
        <taxon>Tardiphaga</taxon>
    </lineage>
</organism>
<feature type="domain" description="HTH araC/xylS-type" evidence="3">
    <location>
        <begin position="237"/>
        <end position="337"/>
    </location>
</feature>
<evidence type="ECO:0000313" key="4">
    <source>
        <dbReference type="EMBL" id="QUS38894.1"/>
    </source>
</evidence>
<dbReference type="PANTHER" id="PTHR47893:SF1">
    <property type="entry name" value="REGULATORY PROTEIN PCHR"/>
    <property type="match status" value="1"/>
</dbReference>
<dbReference type="PANTHER" id="PTHR47893">
    <property type="entry name" value="REGULATORY PROTEIN PCHR"/>
    <property type="match status" value="1"/>
</dbReference>